<dbReference type="Gene3D" id="1.10.10.10">
    <property type="entry name" value="Winged helix-like DNA-binding domain superfamily/Winged helix DNA-binding domain"/>
    <property type="match status" value="1"/>
</dbReference>
<dbReference type="OrthoDB" id="9806536at2"/>
<dbReference type="InterPro" id="IPR050684">
    <property type="entry name" value="HTH-Siroheme_Decarb"/>
</dbReference>
<comment type="function">
    <text evidence="6">Involved in heme d1 biosynthesis. Catalyzes the decarboxylation of siroheme into didecarboxysiroheme.</text>
</comment>
<comment type="similarity">
    <text evidence="3">Belongs to the Ahb/Nir family.</text>
</comment>
<dbReference type="Proteomes" id="UP000000238">
    <property type="component" value="Chromosome"/>
</dbReference>
<dbReference type="AlphaFoldDB" id="Q2SE01"/>
<keyword evidence="11" id="KW-1185">Reference proteome</keyword>
<dbReference type="Gene3D" id="3.30.70.3460">
    <property type="match status" value="1"/>
</dbReference>
<sequence length="168" mass="18789">MSALTYPASTLATSTSVIELSALEKAILSNYQKGFPLTPRPFFTLASQLGCTEDEVLSCLQRLQQNGVISRIGPVFNHRRAGASTLAALRAPSEQLQDIAELISAYDEVNHNYLREHDLNLWFVVTAPDADHLDAVIRNMETATGLKVWRFPMVRPYHIDLGFRPDFD</sequence>
<keyword evidence="1" id="KW-0456">Lyase</keyword>
<dbReference type="EMBL" id="CP000155">
    <property type="protein sequence ID" value="ABC31123.1"/>
    <property type="molecule type" value="Genomic_DNA"/>
</dbReference>
<evidence type="ECO:0000256" key="6">
    <source>
        <dbReference type="ARBA" id="ARBA00045291"/>
    </source>
</evidence>
<dbReference type="PANTHER" id="PTHR43413">
    <property type="entry name" value="TRANSCRIPTIONAL REGULATOR, ASNC FAMILY"/>
    <property type="match status" value="1"/>
</dbReference>
<dbReference type="HOGENOM" id="CLU_112007_1_0_6"/>
<evidence type="ECO:0000256" key="1">
    <source>
        <dbReference type="ARBA" id="ARBA00023239"/>
    </source>
</evidence>
<comment type="catalytic activity">
    <reaction evidence="7">
        <text>siroheme + 2 H(+) = 12,18-didecarboxysiroheme + 2 CO2</text>
        <dbReference type="Rhea" id="RHEA:19093"/>
        <dbReference type="ChEBI" id="CHEBI:15378"/>
        <dbReference type="ChEBI" id="CHEBI:16526"/>
        <dbReference type="ChEBI" id="CHEBI:60052"/>
        <dbReference type="ChEBI" id="CHEBI:140497"/>
        <dbReference type="EC" id="4.1.1.111"/>
    </reaction>
</comment>
<proteinExistence type="inferred from homology"/>
<dbReference type="EC" id="4.1.1.111" evidence="5"/>
<comment type="pathway">
    <text evidence="2">Porphyrin-containing compound metabolism.</text>
</comment>
<evidence type="ECO:0000256" key="4">
    <source>
        <dbReference type="ARBA" id="ARBA00023465"/>
    </source>
</evidence>
<feature type="domain" description="Siroheme decarboxylase NirL-like HTH" evidence="9">
    <location>
        <begin position="24"/>
        <end position="69"/>
    </location>
</feature>
<gene>
    <name evidence="10" type="ordered locus">HCH_04419</name>
</gene>
<name>Q2SE01_HAHCH</name>
<dbReference type="GO" id="GO:0016829">
    <property type="term" value="F:lyase activity"/>
    <property type="evidence" value="ECO:0007669"/>
    <property type="project" value="UniProtKB-KW"/>
</dbReference>
<evidence type="ECO:0000259" key="8">
    <source>
        <dbReference type="Pfam" id="PF17805"/>
    </source>
</evidence>
<protein>
    <recommendedName>
        <fullName evidence="5">siroheme decarboxylase</fullName>
        <ecNumber evidence="5">4.1.1.111</ecNumber>
    </recommendedName>
</protein>
<comment type="subunit">
    <text evidence="4">Probably forms a complex composed of NirD, NirL, NirG and NirH. All proteins are required for the total conversion of siroheme to didecarboxysiroheme.</text>
</comment>
<reference evidence="10 11" key="1">
    <citation type="journal article" date="2005" name="Nucleic Acids Res.">
        <title>Genomic blueprint of Hahella chejuensis, a marine microbe producing an algicidal agent.</title>
        <authorList>
            <person name="Jeong H."/>
            <person name="Yim J.H."/>
            <person name="Lee C."/>
            <person name="Choi S.-H."/>
            <person name="Park Y.K."/>
            <person name="Yoon S.H."/>
            <person name="Hur C.-G."/>
            <person name="Kang H.-Y."/>
            <person name="Kim D."/>
            <person name="Lee H.H."/>
            <person name="Park K.H."/>
            <person name="Park S.-H."/>
            <person name="Park H.-S."/>
            <person name="Lee H.K."/>
            <person name="Oh T.K."/>
            <person name="Kim J.F."/>
        </authorList>
    </citation>
    <scope>NUCLEOTIDE SEQUENCE [LARGE SCALE GENOMIC DNA]</scope>
    <source>
        <strain evidence="10 11">KCTC 2396</strain>
    </source>
</reference>
<dbReference type="PANTHER" id="PTHR43413:SF1">
    <property type="entry name" value="SIROHEME DECARBOXYLASE NIRL SUBUNIT"/>
    <property type="match status" value="1"/>
</dbReference>
<dbReference type="Pfam" id="PF17805">
    <property type="entry name" value="AsnC_trans_reg2"/>
    <property type="match status" value="1"/>
</dbReference>
<evidence type="ECO:0000256" key="5">
    <source>
        <dbReference type="ARBA" id="ARBA00023471"/>
    </source>
</evidence>
<dbReference type="Pfam" id="PF22451">
    <property type="entry name" value="NirdL-like_HTH"/>
    <property type="match status" value="1"/>
</dbReference>
<dbReference type="KEGG" id="hch:HCH_04419"/>
<evidence type="ECO:0000313" key="10">
    <source>
        <dbReference type="EMBL" id="ABC31123.1"/>
    </source>
</evidence>
<dbReference type="InterPro" id="IPR040523">
    <property type="entry name" value="AsnC_trans_reg2"/>
</dbReference>
<evidence type="ECO:0000256" key="3">
    <source>
        <dbReference type="ARBA" id="ARBA00023457"/>
    </source>
</evidence>
<evidence type="ECO:0000313" key="11">
    <source>
        <dbReference type="Proteomes" id="UP000000238"/>
    </source>
</evidence>
<accession>Q2SE01</accession>
<dbReference type="STRING" id="349521.HCH_04419"/>
<evidence type="ECO:0000259" key="9">
    <source>
        <dbReference type="Pfam" id="PF22451"/>
    </source>
</evidence>
<dbReference type="RefSeq" id="WP_011398190.1">
    <property type="nucleotide sequence ID" value="NC_007645.1"/>
</dbReference>
<feature type="domain" description="Siroheme decarboxylase AsnC-like ligand binding" evidence="8">
    <location>
        <begin position="83"/>
        <end position="148"/>
    </location>
</feature>
<organism evidence="10 11">
    <name type="scientific">Hahella chejuensis (strain KCTC 2396)</name>
    <dbReference type="NCBI Taxonomy" id="349521"/>
    <lineage>
        <taxon>Bacteria</taxon>
        <taxon>Pseudomonadati</taxon>
        <taxon>Pseudomonadota</taxon>
        <taxon>Gammaproteobacteria</taxon>
        <taxon>Oceanospirillales</taxon>
        <taxon>Hahellaceae</taxon>
        <taxon>Hahella</taxon>
    </lineage>
</organism>
<dbReference type="eggNOG" id="COG1522">
    <property type="taxonomic scope" value="Bacteria"/>
</dbReference>
<evidence type="ECO:0000256" key="7">
    <source>
        <dbReference type="ARBA" id="ARBA00048470"/>
    </source>
</evidence>
<evidence type="ECO:0000256" key="2">
    <source>
        <dbReference type="ARBA" id="ARBA00023444"/>
    </source>
</evidence>
<dbReference type="InterPro" id="IPR036388">
    <property type="entry name" value="WH-like_DNA-bd_sf"/>
</dbReference>
<dbReference type="InterPro" id="IPR053953">
    <property type="entry name" value="NirdL-like_HTH"/>
</dbReference>